<evidence type="ECO:0000313" key="9">
    <source>
        <dbReference type="Proteomes" id="UP000634136"/>
    </source>
</evidence>
<proteinExistence type="predicted"/>
<gene>
    <name evidence="8" type="ORF">G2W53_037906</name>
</gene>
<dbReference type="Proteomes" id="UP000634136">
    <property type="component" value="Unassembled WGS sequence"/>
</dbReference>
<feature type="region of interest" description="Disordered" evidence="5">
    <location>
        <begin position="1"/>
        <end position="32"/>
    </location>
</feature>
<name>A0A834W1L2_9FABA</name>
<feature type="compositionally biased region" description="Low complexity" evidence="5">
    <location>
        <begin position="21"/>
        <end position="32"/>
    </location>
</feature>
<dbReference type="GO" id="GO:0005886">
    <property type="term" value="C:plasma membrane"/>
    <property type="evidence" value="ECO:0007669"/>
    <property type="project" value="TreeGrafter"/>
</dbReference>
<dbReference type="GO" id="GO:0098542">
    <property type="term" value="P:defense response to other organism"/>
    <property type="evidence" value="ECO:0007669"/>
    <property type="project" value="InterPro"/>
</dbReference>
<dbReference type="PANTHER" id="PTHR31234:SF55">
    <property type="entry name" value="LATE EMBRYOGENESIS ABUNDANT (LEA) HYDROXYPROLINE-RICH GLYCOPROTEIN FAMILY"/>
    <property type="match status" value="1"/>
</dbReference>
<evidence type="ECO:0000256" key="1">
    <source>
        <dbReference type="ARBA" id="ARBA00004167"/>
    </source>
</evidence>
<dbReference type="Pfam" id="PF03168">
    <property type="entry name" value="LEA_2"/>
    <property type="match status" value="1"/>
</dbReference>
<organism evidence="8 9">
    <name type="scientific">Senna tora</name>
    <dbReference type="NCBI Taxonomy" id="362788"/>
    <lineage>
        <taxon>Eukaryota</taxon>
        <taxon>Viridiplantae</taxon>
        <taxon>Streptophyta</taxon>
        <taxon>Embryophyta</taxon>
        <taxon>Tracheophyta</taxon>
        <taxon>Spermatophyta</taxon>
        <taxon>Magnoliopsida</taxon>
        <taxon>eudicotyledons</taxon>
        <taxon>Gunneridae</taxon>
        <taxon>Pentapetalae</taxon>
        <taxon>rosids</taxon>
        <taxon>fabids</taxon>
        <taxon>Fabales</taxon>
        <taxon>Fabaceae</taxon>
        <taxon>Caesalpinioideae</taxon>
        <taxon>Cassia clade</taxon>
        <taxon>Senna</taxon>
    </lineage>
</organism>
<evidence type="ECO:0000256" key="2">
    <source>
        <dbReference type="ARBA" id="ARBA00022692"/>
    </source>
</evidence>
<dbReference type="InterPro" id="IPR004864">
    <property type="entry name" value="LEA_2"/>
</dbReference>
<accession>A0A834W1L2</accession>
<feature type="transmembrane region" description="Helical" evidence="6">
    <location>
        <begin position="61"/>
        <end position="84"/>
    </location>
</feature>
<dbReference type="PANTHER" id="PTHR31234">
    <property type="entry name" value="LATE EMBRYOGENESIS ABUNDANT (LEA) HYDROXYPROLINE-RICH GLYCOPROTEIN FAMILY"/>
    <property type="match status" value="1"/>
</dbReference>
<reference evidence="8" key="1">
    <citation type="submission" date="2020-09" db="EMBL/GenBank/DDBJ databases">
        <title>Genome-Enabled Discovery of Anthraquinone Biosynthesis in Senna tora.</title>
        <authorList>
            <person name="Kang S.-H."/>
            <person name="Pandey R.P."/>
            <person name="Lee C.-M."/>
            <person name="Sim J.-S."/>
            <person name="Jeong J.-T."/>
            <person name="Choi B.-S."/>
            <person name="Jung M."/>
            <person name="Ginzburg D."/>
            <person name="Zhao K."/>
            <person name="Won S.Y."/>
            <person name="Oh T.-J."/>
            <person name="Yu Y."/>
            <person name="Kim N.-H."/>
            <person name="Lee O.R."/>
            <person name="Lee T.-H."/>
            <person name="Bashyal P."/>
            <person name="Kim T.-S."/>
            <person name="Lee W.-H."/>
            <person name="Kawkins C."/>
            <person name="Kim C.-K."/>
            <person name="Kim J.S."/>
            <person name="Ahn B.O."/>
            <person name="Rhee S.Y."/>
            <person name="Sohng J.K."/>
        </authorList>
    </citation>
    <scope>NUCLEOTIDE SEQUENCE</scope>
    <source>
        <tissue evidence="8">Leaf</tissue>
    </source>
</reference>
<dbReference type="EMBL" id="JAAIUW010000012">
    <property type="protein sequence ID" value="KAF7805745.1"/>
    <property type="molecule type" value="Genomic_DNA"/>
</dbReference>
<evidence type="ECO:0000256" key="6">
    <source>
        <dbReference type="SAM" id="Phobius"/>
    </source>
</evidence>
<comment type="caution">
    <text evidence="8">The sequence shown here is derived from an EMBL/GenBank/DDBJ whole genome shotgun (WGS) entry which is preliminary data.</text>
</comment>
<dbReference type="InterPro" id="IPR044839">
    <property type="entry name" value="NDR1-like"/>
</dbReference>
<feature type="domain" description="Late embryogenesis abundant protein LEA-2 subgroup" evidence="7">
    <location>
        <begin position="117"/>
        <end position="198"/>
    </location>
</feature>
<sequence length="245" mass="27128">MQDPSRPATGYPAPPYFQPNGGQAPPSGAAYPYAAPPPYPQPQYYNPNSSRTRFTRSFVRTFFATIICLFVIFGTIVFITWLVLRPTLPRVRLESLSLSNLSANGQSLSGTWQAGFLVRNENKKMSITYQVIRSSIFYKSTYLSEAQLPPFKQETKNETALNATFSAVNTYVEKRIVDDMNGDKARGSIPFDVQVLASTSFRSGAWRLRTRVLKVLCRNALIGISSNGGTSGRLSGGAKDCQVWT</sequence>
<keyword evidence="2 6" id="KW-0812">Transmembrane</keyword>
<protein>
    <submittedName>
        <fullName evidence="8">NDR1/HIN1-like protein 10</fullName>
    </submittedName>
</protein>
<evidence type="ECO:0000256" key="5">
    <source>
        <dbReference type="SAM" id="MobiDB-lite"/>
    </source>
</evidence>
<keyword evidence="4 6" id="KW-0472">Membrane</keyword>
<comment type="subcellular location">
    <subcellularLocation>
        <location evidence="1">Membrane</location>
        <topology evidence="1">Single-pass membrane protein</topology>
    </subcellularLocation>
</comment>
<evidence type="ECO:0000256" key="3">
    <source>
        <dbReference type="ARBA" id="ARBA00022989"/>
    </source>
</evidence>
<keyword evidence="3 6" id="KW-1133">Transmembrane helix</keyword>
<evidence type="ECO:0000313" key="8">
    <source>
        <dbReference type="EMBL" id="KAF7805745.1"/>
    </source>
</evidence>
<evidence type="ECO:0000259" key="7">
    <source>
        <dbReference type="Pfam" id="PF03168"/>
    </source>
</evidence>
<dbReference type="OrthoDB" id="695142at2759"/>
<dbReference type="AlphaFoldDB" id="A0A834W1L2"/>
<evidence type="ECO:0000256" key="4">
    <source>
        <dbReference type="ARBA" id="ARBA00023136"/>
    </source>
</evidence>
<keyword evidence="9" id="KW-1185">Reference proteome</keyword>